<reference evidence="9 10" key="1">
    <citation type="journal article" date="2014" name="Genome Announc.">
        <title>Complete Closed Genome Sequences of Three Bibersteinia trehalosi Nasopharyngeal Isolates from Cattle with Shipping Fever.</title>
        <authorList>
            <person name="Harhay G.P."/>
            <person name="McVey D.S."/>
            <person name="Koren S."/>
            <person name="Phillippy A.M."/>
            <person name="Bono J."/>
            <person name="Harhay D.M."/>
            <person name="Clawson M.L."/>
            <person name="Heaton M.P."/>
            <person name="Chitko-McKown C.G."/>
            <person name="Korlach J."/>
            <person name="Smith T.P."/>
        </authorList>
    </citation>
    <scope>NUCLEOTIDE SEQUENCE [LARGE SCALE GENOMIC DNA]</scope>
    <source>
        <strain evidence="9 10">USDA-ARS-USMARC-188</strain>
    </source>
</reference>
<dbReference type="EMBL" id="CP006954">
    <property type="protein sequence ID" value="AHG82845.1"/>
    <property type="molecule type" value="Genomic_DNA"/>
</dbReference>
<feature type="transmembrane region" description="Helical" evidence="7">
    <location>
        <begin position="77"/>
        <end position="101"/>
    </location>
</feature>
<dbReference type="AlphaFoldDB" id="A0A4V7ICT4"/>
<evidence type="ECO:0000256" key="1">
    <source>
        <dbReference type="ARBA" id="ARBA00004651"/>
    </source>
</evidence>
<keyword evidence="5 7" id="KW-1133">Transmembrane helix</keyword>
<protein>
    <recommendedName>
        <fullName evidence="7">Protein MgtC</fullName>
    </recommendedName>
</protein>
<keyword evidence="7" id="KW-0997">Cell inner membrane</keyword>
<evidence type="ECO:0000256" key="7">
    <source>
        <dbReference type="RuleBase" id="RU365041"/>
    </source>
</evidence>
<evidence type="ECO:0000256" key="3">
    <source>
        <dbReference type="ARBA" id="ARBA00022475"/>
    </source>
</evidence>
<feature type="transmembrane region" description="Helical" evidence="7">
    <location>
        <begin position="113"/>
        <end position="129"/>
    </location>
</feature>
<name>A0A4V7ICT4_BIBTR</name>
<dbReference type="InterPro" id="IPR049177">
    <property type="entry name" value="MgtC_SapB_SrpB_YhiD_N"/>
</dbReference>
<evidence type="ECO:0000313" key="9">
    <source>
        <dbReference type="EMBL" id="AHG82845.1"/>
    </source>
</evidence>
<dbReference type="PRINTS" id="PR01837">
    <property type="entry name" value="MGTCSAPBPROT"/>
</dbReference>
<dbReference type="Pfam" id="PF02308">
    <property type="entry name" value="MgtC"/>
    <property type="match status" value="1"/>
</dbReference>
<comment type="similarity">
    <text evidence="2 7">Belongs to the MgtC/SapB family.</text>
</comment>
<dbReference type="PANTHER" id="PTHR33778:SF4">
    <property type="entry name" value="PROTEIN SAPB"/>
    <property type="match status" value="1"/>
</dbReference>
<evidence type="ECO:0000313" key="10">
    <source>
        <dbReference type="Proteomes" id="UP000019091"/>
    </source>
</evidence>
<feature type="transmembrane region" description="Helical" evidence="7">
    <location>
        <begin position="160"/>
        <end position="178"/>
    </location>
</feature>
<organism evidence="9 10">
    <name type="scientific">Bibersteinia trehalosi USDA-ARS-USMARC-188</name>
    <dbReference type="NCBI Taxonomy" id="1263829"/>
    <lineage>
        <taxon>Bacteria</taxon>
        <taxon>Pseudomonadati</taxon>
        <taxon>Pseudomonadota</taxon>
        <taxon>Gammaproteobacteria</taxon>
        <taxon>Pasteurellales</taxon>
        <taxon>Pasteurellaceae</taxon>
        <taxon>Bibersteinia</taxon>
    </lineage>
</organism>
<feature type="domain" description="MgtC/SapB/SrpB/YhiD N-terminal" evidence="8">
    <location>
        <begin position="52"/>
        <end position="182"/>
    </location>
</feature>
<evidence type="ECO:0000256" key="5">
    <source>
        <dbReference type="ARBA" id="ARBA00022989"/>
    </source>
</evidence>
<sequence>MVKPHACYAWGLFLQKIIQNQPLVKRNFSMDDLLYSITRTLANFDYNTLIKLCLACFLGSLIGLEREKKRKPVGIKTCMIISVTTCLLTIVSIQAAEYYAALSDNIRTDPMRLAAQVISGIGFIGTGVIMHRTNDVVSGITTAAMIWAAAAVGISIGAGFYQAVIIVTVAMFFILKYSSMITRHIRKQDKIERLRVQLELKDLDHLQPILDTLDANDCTVSSLNIKEREQDNILSITINAKTPEENSSYHIYRDLKVLEGLHNIEVKYVMD</sequence>
<dbReference type="Proteomes" id="UP000019091">
    <property type="component" value="Chromosome"/>
</dbReference>
<comment type="subcellular location">
    <subcellularLocation>
        <location evidence="7">Cell inner membrane</location>
        <topology evidence="7">Multi-pass membrane protein</topology>
    </subcellularLocation>
    <subcellularLocation>
        <location evidence="1">Cell membrane</location>
        <topology evidence="1">Multi-pass membrane protein</topology>
    </subcellularLocation>
</comment>
<dbReference type="RefSeq" id="WP_015431465.1">
    <property type="nucleotide sequence ID" value="NZ_CP006954.1"/>
</dbReference>
<evidence type="ECO:0000256" key="4">
    <source>
        <dbReference type="ARBA" id="ARBA00022692"/>
    </source>
</evidence>
<dbReference type="InterPro" id="IPR003416">
    <property type="entry name" value="MgtC/SapB/SrpB/YhiD_fam"/>
</dbReference>
<keyword evidence="6 7" id="KW-0472">Membrane</keyword>
<evidence type="ECO:0000259" key="8">
    <source>
        <dbReference type="Pfam" id="PF02308"/>
    </source>
</evidence>
<accession>A0A4V7ICT4</accession>
<proteinExistence type="inferred from homology"/>
<dbReference type="GO" id="GO:0005886">
    <property type="term" value="C:plasma membrane"/>
    <property type="evidence" value="ECO:0007669"/>
    <property type="project" value="UniProtKB-SubCell"/>
</dbReference>
<feature type="transmembrane region" description="Helical" evidence="7">
    <location>
        <begin position="136"/>
        <end position="154"/>
    </location>
</feature>
<keyword evidence="3" id="KW-1003">Cell membrane</keyword>
<keyword evidence="4 7" id="KW-0812">Transmembrane</keyword>
<dbReference type="PANTHER" id="PTHR33778">
    <property type="entry name" value="PROTEIN MGTC"/>
    <property type="match status" value="1"/>
</dbReference>
<evidence type="ECO:0000256" key="6">
    <source>
        <dbReference type="ARBA" id="ARBA00023136"/>
    </source>
</evidence>
<gene>
    <name evidence="9" type="ORF">F542_21370</name>
</gene>
<evidence type="ECO:0000256" key="2">
    <source>
        <dbReference type="ARBA" id="ARBA00009298"/>
    </source>
</evidence>
<dbReference type="KEGG" id="btre:F542_21370"/>